<comment type="function">
    <text evidence="9">O-methyltransferase that specifically monomethylates 5'-monophosphate of cytoplasmic histidyl tRNA (tRNA(His)), acting as a capping enzyme by protecting tRNA(His) from cleavage by DICER1. Also able, with less efficiently, to methylate the 5' monophosphate of a subset of pre-miRNAs, acting as a negative regulator of miRNA processing. The 5' monophosphate of pre-miRNAs is recognized by DICER1 and is required for pre-miRNAs processing: methylation at this position reduces the processing of pre-miRNAs by DICER1. Was also reported to mediate dimethylation of pre-miR-145; however dimethylation cannot be reproduced by another group which observes a monomethylation of pre-miR-145.</text>
</comment>
<dbReference type="EMBL" id="WNYA01000002">
    <property type="protein sequence ID" value="KAG8585220.1"/>
    <property type="molecule type" value="Genomic_DNA"/>
</dbReference>
<dbReference type="PANTHER" id="PTHR12315">
    <property type="entry name" value="BICOID-INTERACTING PROTEIN RELATED"/>
    <property type="match status" value="1"/>
</dbReference>
<sequence>MDNSGDDQRQEPGAAQYGNFPNYYSFHPPETRLSLLPPGLLLQLLRRHGGVRETLLALDVGCNTGELSVALYNHLLQPGLCPDALRNVHFLCCDIDRDLITRAQAANACPDSITFSTLDITDASSLGTLGSFLDRFGQSSFHIGFCMSITMWIHLNHGDEGLVEFLNLLKTLCDYLLVEPQPWKCYRSAARRLRKLGKQNFDHFHTLSIRGDMAEEITKIMTKDGTAELIHQFGETDWDRSLLLFKVRRTMKHSI</sequence>
<keyword evidence="14" id="KW-1185">Reference proteome</keyword>
<evidence type="ECO:0000256" key="8">
    <source>
        <dbReference type="ARBA" id="ARBA00044707"/>
    </source>
</evidence>
<dbReference type="EC" id="2.1.1.-" evidence="11"/>
<reference evidence="13" key="1">
    <citation type="thesis" date="2020" institute="ProQuest LLC" country="789 East Eisenhower Parkway, Ann Arbor, MI, USA">
        <title>Comparative Genomics and Chromosome Evolution.</title>
        <authorList>
            <person name="Mudd A.B."/>
        </authorList>
    </citation>
    <scope>NUCLEOTIDE SEQUENCE</scope>
    <source>
        <strain evidence="13">237g6f4</strain>
        <tissue evidence="13">Blood</tissue>
    </source>
</reference>
<dbReference type="Proteomes" id="UP000824782">
    <property type="component" value="Unassembled WGS sequence"/>
</dbReference>
<evidence type="ECO:0000256" key="9">
    <source>
        <dbReference type="ARBA" id="ARBA00045273"/>
    </source>
</evidence>
<dbReference type="PANTHER" id="PTHR12315:SF1">
    <property type="entry name" value="RNA 5'-MONOPHOSPHATE METHYLTRANSFERASE"/>
    <property type="match status" value="1"/>
</dbReference>
<dbReference type="CDD" id="cd02440">
    <property type="entry name" value="AdoMet_MTases"/>
    <property type="match status" value="1"/>
</dbReference>
<evidence type="ECO:0000256" key="3">
    <source>
        <dbReference type="ARBA" id="ARBA00022490"/>
    </source>
</evidence>
<keyword evidence="4 11" id="KW-0489">Methyltransferase</keyword>
<dbReference type="SUPFAM" id="SSF53335">
    <property type="entry name" value="S-adenosyl-L-methionine-dependent methyltransferases"/>
    <property type="match status" value="1"/>
</dbReference>
<dbReference type="InterPro" id="IPR010675">
    <property type="entry name" value="Bin3_C"/>
</dbReference>
<comment type="subcellular location">
    <subcellularLocation>
        <location evidence="1">Cytoplasm</location>
    </subcellularLocation>
</comment>
<accession>A0AAV7CJP7</accession>
<evidence type="ECO:0000256" key="7">
    <source>
        <dbReference type="ARBA" id="ARBA00044650"/>
    </source>
</evidence>
<dbReference type="Gene3D" id="3.40.50.150">
    <property type="entry name" value="Vaccinia Virus protein VP39"/>
    <property type="match status" value="1"/>
</dbReference>
<dbReference type="InterPro" id="IPR024160">
    <property type="entry name" value="BIN3_SAM-bd_dom"/>
</dbReference>
<feature type="domain" description="Bin3-type SAM" evidence="12">
    <location>
        <begin position="39"/>
        <end position="250"/>
    </location>
</feature>
<evidence type="ECO:0000256" key="6">
    <source>
        <dbReference type="ARBA" id="ARBA00022691"/>
    </source>
</evidence>
<comment type="catalytic activity">
    <reaction evidence="8">
        <text>a 5'-end 5'-phospho-ribonucleoside-RNA + S-adenosyl-L-methionine = a 5'-end (5'-methylphospho)-ribonucleoside-RNA + S-adenosyl-L-homocysteine</text>
        <dbReference type="Rhea" id="RHEA:58656"/>
        <dbReference type="Rhea" id="RHEA-COMP:15179"/>
        <dbReference type="Rhea" id="RHEA-COMP:15181"/>
        <dbReference type="ChEBI" id="CHEBI:57856"/>
        <dbReference type="ChEBI" id="CHEBI:59789"/>
        <dbReference type="ChEBI" id="CHEBI:138282"/>
        <dbReference type="ChEBI" id="CHEBI:142776"/>
    </reaction>
</comment>
<dbReference type="FunFam" id="3.40.50.150:FF:000138">
    <property type="entry name" value="BCDIN3 domain containing RNA methyltransferase"/>
    <property type="match status" value="1"/>
</dbReference>
<gene>
    <name evidence="13" type="ORF">GDO81_004924</name>
</gene>
<evidence type="ECO:0000313" key="14">
    <source>
        <dbReference type="Proteomes" id="UP000824782"/>
    </source>
</evidence>
<keyword evidence="3" id="KW-0963">Cytoplasm</keyword>
<keyword evidence="6 10" id="KW-0949">S-adenosyl-L-methionine</keyword>
<evidence type="ECO:0000256" key="2">
    <source>
        <dbReference type="ARBA" id="ARBA00008361"/>
    </source>
</evidence>
<keyword evidence="5 11" id="KW-0808">Transferase</keyword>
<dbReference type="GO" id="GO:2000632">
    <property type="term" value="P:negative regulation of pre-miRNA processing"/>
    <property type="evidence" value="ECO:0007669"/>
    <property type="project" value="TreeGrafter"/>
</dbReference>
<evidence type="ECO:0000256" key="1">
    <source>
        <dbReference type="ARBA" id="ARBA00004496"/>
    </source>
</evidence>
<comment type="caution">
    <text evidence="13">The sequence shown here is derived from an EMBL/GenBank/DDBJ whole genome shotgun (WGS) entry which is preliminary data.</text>
</comment>
<dbReference type="GO" id="GO:0008171">
    <property type="term" value="F:O-methyltransferase activity"/>
    <property type="evidence" value="ECO:0007669"/>
    <property type="project" value="UniProtKB-UniRule"/>
</dbReference>
<evidence type="ECO:0000259" key="12">
    <source>
        <dbReference type="PROSITE" id="PS51515"/>
    </source>
</evidence>
<dbReference type="GO" id="GO:0008173">
    <property type="term" value="F:RNA methyltransferase activity"/>
    <property type="evidence" value="ECO:0007669"/>
    <property type="project" value="UniProtKB-UniRule"/>
</dbReference>
<dbReference type="InterPro" id="IPR029063">
    <property type="entry name" value="SAM-dependent_MTases_sf"/>
</dbReference>
<dbReference type="GO" id="GO:0005737">
    <property type="term" value="C:cytoplasm"/>
    <property type="evidence" value="ECO:0007669"/>
    <property type="project" value="UniProtKB-SubCell"/>
</dbReference>
<proteinExistence type="inferred from homology"/>
<dbReference type="InterPro" id="IPR039772">
    <property type="entry name" value="Bin3-like"/>
</dbReference>
<organism evidence="13 14">
    <name type="scientific">Engystomops pustulosus</name>
    <name type="common">Tungara frog</name>
    <name type="synonym">Physalaemus pustulosus</name>
    <dbReference type="NCBI Taxonomy" id="76066"/>
    <lineage>
        <taxon>Eukaryota</taxon>
        <taxon>Metazoa</taxon>
        <taxon>Chordata</taxon>
        <taxon>Craniata</taxon>
        <taxon>Vertebrata</taxon>
        <taxon>Euteleostomi</taxon>
        <taxon>Amphibia</taxon>
        <taxon>Batrachia</taxon>
        <taxon>Anura</taxon>
        <taxon>Neobatrachia</taxon>
        <taxon>Hyloidea</taxon>
        <taxon>Leptodactylidae</taxon>
        <taxon>Leiuperinae</taxon>
        <taxon>Engystomops</taxon>
    </lineage>
</organism>
<comment type="similarity">
    <text evidence="2 11">Belongs to the methyltransferase superfamily.</text>
</comment>
<evidence type="ECO:0000256" key="10">
    <source>
        <dbReference type="PROSITE-ProRule" id="PRU00848"/>
    </source>
</evidence>
<protein>
    <recommendedName>
        <fullName evidence="11">RNA methyltransferase</fullName>
        <ecNumber evidence="11">2.1.1.-</ecNumber>
    </recommendedName>
</protein>
<dbReference type="AlphaFoldDB" id="A0AAV7CJP7"/>
<dbReference type="Pfam" id="PF06859">
    <property type="entry name" value="Bin3"/>
    <property type="match status" value="1"/>
</dbReference>
<evidence type="ECO:0000256" key="11">
    <source>
        <dbReference type="RuleBase" id="RU367087"/>
    </source>
</evidence>
<name>A0AAV7CJP7_ENGPU</name>
<comment type="catalytic activity">
    <reaction evidence="7">
        <text>a 5'-end 5'-phospho-ribonucleoside-RNA + 2 S-adenosyl-L-methionine = a 5'-end (5'-bismethylphospho)-ribonucleoside-RNA + 2 S-adenosyl-L-homocysteine</text>
        <dbReference type="Rhea" id="RHEA:58640"/>
        <dbReference type="Rhea" id="RHEA-COMP:15179"/>
        <dbReference type="Rhea" id="RHEA-COMP:15182"/>
        <dbReference type="ChEBI" id="CHEBI:57856"/>
        <dbReference type="ChEBI" id="CHEBI:59789"/>
        <dbReference type="ChEBI" id="CHEBI:138282"/>
        <dbReference type="ChEBI" id="CHEBI:142777"/>
    </reaction>
</comment>
<evidence type="ECO:0000313" key="13">
    <source>
        <dbReference type="EMBL" id="KAG8585220.1"/>
    </source>
</evidence>
<dbReference type="GO" id="GO:0032259">
    <property type="term" value="P:methylation"/>
    <property type="evidence" value="ECO:0007669"/>
    <property type="project" value="UniProtKB-KW"/>
</dbReference>
<dbReference type="PROSITE" id="PS51515">
    <property type="entry name" value="BIN3_SAM"/>
    <property type="match status" value="1"/>
</dbReference>
<evidence type="ECO:0000256" key="4">
    <source>
        <dbReference type="ARBA" id="ARBA00022603"/>
    </source>
</evidence>
<evidence type="ECO:0000256" key="5">
    <source>
        <dbReference type="ARBA" id="ARBA00022679"/>
    </source>
</evidence>